<feature type="transmembrane region" description="Helical" evidence="5">
    <location>
        <begin position="243"/>
        <end position="261"/>
    </location>
</feature>
<keyword evidence="4 5" id="KW-0472">Membrane</keyword>
<feature type="transmembrane region" description="Helical" evidence="5">
    <location>
        <begin position="42"/>
        <end position="63"/>
    </location>
</feature>
<evidence type="ECO:0000313" key="6">
    <source>
        <dbReference type="EMBL" id="OOQ61978.1"/>
    </source>
</evidence>
<feature type="transmembrane region" description="Helical" evidence="5">
    <location>
        <begin position="6"/>
        <end position="35"/>
    </location>
</feature>
<dbReference type="RefSeq" id="WP_078346165.1">
    <property type="nucleotide sequence ID" value="NZ_MBTF01000001.1"/>
</dbReference>
<feature type="transmembrane region" description="Helical" evidence="5">
    <location>
        <begin position="69"/>
        <end position="90"/>
    </location>
</feature>
<keyword evidence="7" id="KW-1185">Reference proteome</keyword>
<organism evidence="6 7">
    <name type="scientific">Mucilaginibacter pedocola</name>
    <dbReference type="NCBI Taxonomy" id="1792845"/>
    <lineage>
        <taxon>Bacteria</taxon>
        <taxon>Pseudomonadati</taxon>
        <taxon>Bacteroidota</taxon>
        <taxon>Sphingobacteriia</taxon>
        <taxon>Sphingobacteriales</taxon>
        <taxon>Sphingobacteriaceae</taxon>
        <taxon>Mucilaginibacter</taxon>
    </lineage>
</organism>
<evidence type="ECO:0000256" key="1">
    <source>
        <dbReference type="ARBA" id="ARBA00004141"/>
    </source>
</evidence>
<dbReference type="PANTHER" id="PTHR43701:SF2">
    <property type="entry name" value="MEMBRANE TRANSPORTER PROTEIN YJNA-RELATED"/>
    <property type="match status" value="1"/>
</dbReference>
<comment type="similarity">
    <text evidence="5">Belongs to the 4-toluene sulfonate uptake permease (TSUP) (TC 2.A.102) family.</text>
</comment>
<gene>
    <name evidence="6" type="ORF">BC343_02665</name>
</gene>
<dbReference type="Proteomes" id="UP000189739">
    <property type="component" value="Unassembled WGS sequence"/>
</dbReference>
<comment type="subcellular location">
    <subcellularLocation>
        <location evidence="5">Cell membrane</location>
        <topology evidence="5">Multi-pass membrane protein</topology>
    </subcellularLocation>
    <subcellularLocation>
        <location evidence="1">Membrane</location>
        <topology evidence="1">Multi-pass membrane protein</topology>
    </subcellularLocation>
</comment>
<dbReference type="GO" id="GO:0005886">
    <property type="term" value="C:plasma membrane"/>
    <property type="evidence" value="ECO:0007669"/>
    <property type="project" value="UniProtKB-SubCell"/>
</dbReference>
<name>A0A1S9PN23_9SPHI</name>
<evidence type="ECO:0000256" key="2">
    <source>
        <dbReference type="ARBA" id="ARBA00022692"/>
    </source>
</evidence>
<dbReference type="EMBL" id="MBTF01000001">
    <property type="protein sequence ID" value="OOQ61978.1"/>
    <property type="molecule type" value="Genomic_DNA"/>
</dbReference>
<evidence type="ECO:0000256" key="4">
    <source>
        <dbReference type="ARBA" id="ARBA00023136"/>
    </source>
</evidence>
<dbReference type="STRING" id="1792845.BC343_02665"/>
<feature type="transmembrane region" description="Helical" evidence="5">
    <location>
        <begin position="183"/>
        <end position="201"/>
    </location>
</feature>
<feature type="transmembrane region" description="Helical" evidence="5">
    <location>
        <begin position="111"/>
        <end position="128"/>
    </location>
</feature>
<comment type="caution">
    <text evidence="6">The sequence shown here is derived from an EMBL/GenBank/DDBJ whole genome shotgun (WGS) entry which is preliminary data.</text>
</comment>
<dbReference type="Pfam" id="PF01925">
    <property type="entry name" value="TauE"/>
    <property type="match status" value="1"/>
</dbReference>
<dbReference type="AlphaFoldDB" id="A0A1S9PN23"/>
<evidence type="ECO:0000313" key="7">
    <source>
        <dbReference type="Proteomes" id="UP000189739"/>
    </source>
</evidence>
<accession>A0A1S9PN23</accession>
<dbReference type="InterPro" id="IPR002781">
    <property type="entry name" value="TM_pro_TauE-like"/>
</dbReference>
<keyword evidence="5" id="KW-1003">Cell membrane</keyword>
<dbReference type="PANTHER" id="PTHR43701">
    <property type="entry name" value="MEMBRANE TRANSPORTER PROTEIN MJ0441-RELATED"/>
    <property type="match status" value="1"/>
</dbReference>
<dbReference type="OrthoDB" id="8559161at2"/>
<dbReference type="InterPro" id="IPR051598">
    <property type="entry name" value="TSUP/Inactive_protease-like"/>
</dbReference>
<evidence type="ECO:0000256" key="5">
    <source>
        <dbReference type="RuleBase" id="RU363041"/>
    </source>
</evidence>
<feature type="transmembrane region" description="Helical" evidence="5">
    <location>
        <begin position="207"/>
        <end position="231"/>
    </location>
</feature>
<evidence type="ECO:0000256" key="3">
    <source>
        <dbReference type="ARBA" id="ARBA00022989"/>
    </source>
</evidence>
<protein>
    <recommendedName>
        <fullName evidence="5">Probable membrane transporter protein</fullName>
    </recommendedName>
</protein>
<keyword evidence="2 5" id="KW-0812">Transmembrane</keyword>
<feature type="transmembrane region" description="Helical" evidence="5">
    <location>
        <begin position="148"/>
        <end position="176"/>
    </location>
</feature>
<proteinExistence type="inferred from homology"/>
<sequence>MEIAGYAASVLIGLSLGLIGGGGSILTVPILVYFFAIDPVLATTYSLFVVGLTSTAGAASHYLKGNVDVKTALIFGLPSLAAVFIMRRWVMPVIPIHLFTLGHWTVAKSMLLMLVFAGLMLAASLSMIRNKKEDLGSSLELSYPRLIFQAIAVGLITGFVGVGGGFLIIPSLVLLAGLPMKKAVGTSLMVMTISSLLGVLGDITGHVVINYAFLAVFSGFAIAGIILGSYLTRFISDTRLKPAFGWFVLAMGIFVLISTLTNSHGHH</sequence>
<keyword evidence="3 5" id="KW-1133">Transmembrane helix</keyword>
<reference evidence="6 7" key="1">
    <citation type="submission" date="2016-07" db="EMBL/GenBank/DDBJ databases">
        <title>Genomic analysis of zinc-resistant bacterium Mucilaginibacter pedocola TBZ30.</title>
        <authorList>
            <person name="Huang J."/>
            <person name="Tang J."/>
        </authorList>
    </citation>
    <scope>NUCLEOTIDE SEQUENCE [LARGE SCALE GENOMIC DNA]</scope>
    <source>
        <strain evidence="6 7">TBZ30</strain>
    </source>
</reference>